<dbReference type="InterPro" id="IPR036388">
    <property type="entry name" value="WH-like_DNA-bd_sf"/>
</dbReference>
<feature type="domain" description="HTH merR-type" evidence="1">
    <location>
        <begin position="13"/>
        <end position="82"/>
    </location>
</feature>
<evidence type="ECO:0000313" key="2">
    <source>
        <dbReference type="EMBL" id="MDC7788057.1"/>
    </source>
</evidence>
<proteinExistence type="predicted"/>
<dbReference type="InterPro" id="IPR009057">
    <property type="entry name" value="Homeodomain-like_sf"/>
</dbReference>
<dbReference type="Gene3D" id="1.10.1660.10">
    <property type="match status" value="1"/>
</dbReference>
<keyword evidence="3" id="KW-1185">Reference proteome</keyword>
<dbReference type="InterPro" id="IPR009061">
    <property type="entry name" value="DNA-bd_dom_put_sf"/>
</dbReference>
<dbReference type="RefSeq" id="WP_272778892.1">
    <property type="nucleotide sequence ID" value="NZ_JAQQLI010000036.1"/>
</dbReference>
<dbReference type="Pfam" id="PF04255">
    <property type="entry name" value="DUF433"/>
    <property type="match status" value="1"/>
</dbReference>
<dbReference type="EMBL" id="JAQQLI010000036">
    <property type="protein sequence ID" value="MDC7788057.1"/>
    <property type="molecule type" value="Genomic_DNA"/>
</dbReference>
<accession>A0ABT5JEK1</accession>
<reference evidence="2" key="2">
    <citation type="submission" date="2023-02" db="EMBL/GenBank/DDBJ databases">
        <authorList>
            <person name="Rayyan A."/>
            <person name="Meyer T."/>
            <person name="Kyndt J.A."/>
        </authorList>
    </citation>
    <scope>NUCLEOTIDE SEQUENCE</scope>
    <source>
        <strain evidence="2">DSM 9987</strain>
    </source>
</reference>
<organism evidence="2 3">
    <name type="scientific">Rhodoplanes tepidamans</name>
    <name type="common">Rhodoplanes cryptolactis</name>
    <dbReference type="NCBI Taxonomy" id="200616"/>
    <lineage>
        <taxon>Bacteria</taxon>
        <taxon>Pseudomonadati</taxon>
        <taxon>Pseudomonadota</taxon>
        <taxon>Alphaproteobacteria</taxon>
        <taxon>Hyphomicrobiales</taxon>
        <taxon>Nitrobacteraceae</taxon>
        <taxon>Rhodoplanes</taxon>
    </lineage>
</organism>
<evidence type="ECO:0000259" key="1">
    <source>
        <dbReference type="Pfam" id="PF13411"/>
    </source>
</evidence>
<comment type="caution">
    <text evidence="2">The sequence shown here is derived from an EMBL/GenBank/DDBJ whole genome shotgun (WGS) entry which is preliminary data.</text>
</comment>
<sequence length="213" mass="24737">MTDGVVRLFSEEHVTRLTGLSLWQLRAWDREGFFAPRYAYEDRRTPYSRIYSFKDVVGLRAIAVLMKSYGVSFQELRKVAAELKRRGFDHWAELKLYVVKKQVHFQRPESRDVEGVWDGQLALVPVIDVIMDVETRVQKLQHRDPEQYGKVEKRRHTLRNAPVVAGTRIPTAAIRRFHEAGYSIERILGQYPTLKEADVYAALEYEQGLAQSA</sequence>
<dbReference type="SUPFAM" id="SSF46689">
    <property type="entry name" value="Homeodomain-like"/>
    <property type="match status" value="1"/>
</dbReference>
<name>A0ABT5JEK1_RHOTP</name>
<protein>
    <submittedName>
        <fullName evidence="2">DUF433 domain-containing protein</fullName>
    </submittedName>
</protein>
<dbReference type="Pfam" id="PF13411">
    <property type="entry name" value="MerR_1"/>
    <property type="match status" value="1"/>
</dbReference>
<dbReference type="SUPFAM" id="SSF46955">
    <property type="entry name" value="Putative DNA-binding domain"/>
    <property type="match status" value="1"/>
</dbReference>
<dbReference type="InterPro" id="IPR000551">
    <property type="entry name" value="MerR-type_HTH_dom"/>
</dbReference>
<dbReference type="Proteomes" id="UP001165652">
    <property type="component" value="Unassembled WGS sequence"/>
</dbReference>
<gene>
    <name evidence="2" type="ORF">PQJ73_20395</name>
</gene>
<dbReference type="Gene3D" id="1.10.10.10">
    <property type="entry name" value="Winged helix-like DNA-binding domain superfamily/Winged helix DNA-binding domain"/>
    <property type="match status" value="1"/>
</dbReference>
<evidence type="ECO:0000313" key="3">
    <source>
        <dbReference type="Proteomes" id="UP001165652"/>
    </source>
</evidence>
<dbReference type="InterPro" id="IPR007367">
    <property type="entry name" value="DUF433"/>
</dbReference>
<reference evidence="2" key="1">
    <citation type="journal article" date="2023" name="Microbiol Resour">
        <title>Genome Sequences of Rhodoplanes serenus and Two Thermotolerant Strains, Rhodoplanes tepidamans and 'Rhodoplanes cryptolactis,' Further Refine the Genus.</title>
        <authorList>
            <person name="Rayyan A.A."/>
            <person name="Kyndt J.A."/>
        </authorList>
    </citation>
    <scope>NUCLEOTIDE SEQUENCE</scope>
    <source>
        <strain evidence="2">DSM 9987</strain>
    </source>
</reference>